<dbReference type="Gramene" id="rna45961">
    <property type="protein sequence ID" value="RHN39879.1"/>
    <property type="gene ID" value="gene45961"/>
</dbReference>
<dbReference type="EMBL" id="PSQE01000008">
    <property type="protein sequence ID" value="RHN39879.1"/>
    <property type="molecule type" value="Genomic_DNA"/>
</dbReference>
<evidence type="ECO:0000313" key="2">
    <source>
        <dbReference type="Proteomes" id="UP000265566"/>
    </source>
</evidence>
<reference evidence="2" key="1">
    <citation type="journal article" date="2018" name="Nat. Plants">
        <title>Whole-genome landscape of Medicago truncatula symbiotic genes.</title>
        <authorList>
            <person name="Pecrix Y."/>
            <person name="Staton S.E."/>
            <person name="Sallet E."/>
            <person name="Lelandais-Briere C."/>
            <person name="Moreau S."/>
            <person name="Carrere S."/>
            <person name="Blein T."/>
            <person name="Jardinaud M.F."/>
            <person name="Latrasse D."/>
            <person name="Zouine M."/>
            <person name="Zahm M."/>
            <person name="Kreplak J."/>
            <person name="Mayjonade B."/>
            <person name="Satge C."/>
            <person name="Perez M."/>
            <person name="Cauet S."/>
            <person name="Marande W."/>
            <person name="Chantry-Darmon C."/>
            <person name="Lopez-Roques C."/>
            <person name="Bouchez O."/>
            <person name="Berard A."/>
            <person name="Debelle F."/>
            <person name="Munos S."/>
            <person name="Bendahmane A."/>
            <person name="Berges H."/>
            <person name="Niebel A."/>
            <person name="Buitink J."/>
            <person name="Frugier F."/>
            <person name="Benhamed M."/>
            <person name="Crespi M."/>
            <person name="Gouzy J."/>
            <person name="Gamas P."/>
        </authorList>
    </citation>
    <scope>NUCLEOTIDE SEQUENCE [LARGE SCALE GENOMIC DNA]</scope>
    <source>
        <strain evidence="2">cv. Jemalong A17</strain>
    </source>
</reference>
<dbReference type="Proteomes" id="UP000265566">
    <property type="component" value="Chromosome 8"/>
</dbReference>
<dbReference type="AlphaFoldDB" id="A0A396GEX2"/>
<proteinExistence type="predicted"/>
<gene>
    <name evidence="1" type="ORF">MtrunA17_Chr8g0348731</name>
</gene>
<protein>
    <submittedName>
        <fullName evidence="1">Uncharacterized protein</fullName>
    </submittedName>
</protein>
<evidence type="ECO:0000313" key="1">
    <source>
        <dbReference type="EMBL" id="RHN39879.1"/>
    </source>
</evidence>
<organism evidence="1 2">
    <name type="scientific">Medicago truncatula</name>
    <name type="common">Barrel medic</name>
    <name type="synonym">Medicago tribuloides</name>
    <dbReference type="NCBI Taxonomy" id="3880"/>
    <lineage>
        <taxon>Eukaryota</taxon>
        <taxon>Viridiplantae</taxon>
        <taxon>Streptophyta</taxon>
        <taxon>Embryophyta</taxon>
        <taxon>Tracheophyta</taxon>
        <taxon>Spermatophyta</taxon>
        <taxon>Magnoliopsida</taxon>
        <taxon>eudicotyledons</taxon>
        <taxon>Gunneridae</taxon>
        <taxon>Pentapetalae</taxon>
        <taxon>rosids</taxon>
        <taxon>fabids</taxon>
        <taxon>Fabales</taxon>
        <taxon>Fabaceae</taxon>
        <taxon>Papilionoideae</taxon>
        <taxon>50 kb inversion clade</taxon>
        <taxon>NPAAA clade</taxon>
        <taxon>Hologalegina</taxon>
        <taxon>IRL clade</taxon>
        <taxon>Trifolieae</taxon>
        <taxon>Medicago</taxon>
    </lineage>
</organism>
<sequence length="58" mass="6816">MRMFNATPHEQRRQWVASLLGKQEIKSFIVLKGHMDFIQQVHAITLQHQPPSKSKCCR</sequence>
<comment type="caution">
    <text evidence="1">The sequence shown here is derived from an EMBL/GenBank/DDBJ whole genome shotgun (WGS) entry which is preliminary data.</text>
</comment>
<name>A0A396GEX2_MEDTR</name>
<accession>A0A396GEX2</accession>